<dbReference type="InterPro" id="IPR045620">
    <property type="entry name" value="DUF6442"/>
</dbReference>
<evidence type="ECO:0000313" key="2">
    <source>
        <dbReference type="EMBL" id="RHJ84570.1"/>
    </source>
</evidence>
<dbReference type="Proteomes" id="UP000284841">
    <property type="component" value="Unassembled WGS sequence"/>
</dbReference>
<feature type="transmembrane region" description="Helical" evidence="1">
    <location>
        <begin position="29"/>
        <end position="47"/>
    </location>
</feature>
<name>A0A415DVV0_9FIRM</name>
<dbReference type="Pfam" id="PF20040">
    <property type="entry name" value="DUF6442"/>
    <property type="match status" value="1"/>
</dbReference>
<dbReference type="RefSeq" id="WP_067535813.1">
    <property type="nucleotide sequence ID" value="NZ_AP025567.1"/>
</dbReference>
<keyword evidence="1" id="KW-1133">Transmembrane helix</keyword>
<organism evidence="2 3">
    <name type="scientific">Emergencia timonensis</name>
    <dbReference type="NCBI Taxonomy" id="1776384"/>
    <lineage>
        <taxon>Bacteria</taxon>
        <taxon>Bacillati</taxon>
        <taxon>Bacillota</taxon>
        <taxon>Clostridia</taxon>
        <taxon>Peptostreptococcales</taxon>
        <taxon>Anaerovoracaceae</taxon>
        <taxon>Emergencia</taxon>
    </lineage>
</organism>
<sequence>MNKEEILSRSRNEKKDEGVEYAESRARRIGELGMFAVYIIVIVYNMFKGLQNEVAFILFWTYFGFSWLGKYRVTHNTLQLVSAIFGIMAAILYFAGYIIATW</sequence>
<evidence type="ECO:0000256" key="1">
    <source>
        <dbReference type="SAM" id="Phobius"/>
    </source>
</evidence>
<comment type="caution">
    <text evidence="2">The sequence shown here is derived from an EMBL/GenBank/DDBJ whole genome shotgun (WGS) entry which is preliminary data.</text>
</comment>
<dbReference type="AlphaFoldDB" id="A0A415DVV0"/>
<gene>
    <name evidence="2" type="ORF">DW099_16460</name>
</gene>
<keyword evidence="3" id="KW-1185">Reference proteome</keyword>
<proteinExistence type="predicted"/>
<dbReference type="GeneID" id="83003819"/>
<dbReference type="EMBL" id="QRMS01000006">
    <property type="protein sequence ID" value="RHJ84570.1"/>
    <property type="molecule type" value="Genomic_DNA"/>
</dbReference>
<evidence type="ECO:0000313" key="3">
    <source>
        <dbReference type="Proteomes" id="UP000284841"/>
    </source>
</evidence>
<keyword evidence="1" id="KW-0812">Transmembrane</keyword>
<accession>A0A415DVV0</accession>
<keyword evidence="1" id="KW-0472">Membrane</keyword>
<dbReference type="STRING" id="1776384.GCA_900086585_01440"/>
<dbReference type="OrthoDB" id="1936165at2"/>
<reference evidence="2 3" key="1">
    <citation type="submission" date="2018-08" db="EMBL/GenBank/DDBJ databases">
        <title>A genome reference for cultivated species of the human gut microbiota.</title>
        <authorList>
            <person name="Zou Y."/>
            <person name="Xue W."/>
            <person name="Luo G."/>
        </authorList>
    </citation>
    <scope>NUCLEOTIDE SEQUENCE [LARGE SCALE GENOMIC DNA]</scope>
    <source>
        <strain evidence="2 3">AM07-24</strain>
    </source>
</reference>
<feature type="transmembrane region" description="Helical" evidence="1">
    <location>
        <begin position="80"/>
        <end position="100"/>
    </location>
</feature>
<protein>
    <submittedName>
        <fullName evidence="2">Uncharacterized protein</fullName>
    </submittedName>
</protein>